<keyword evidence="2" id="KW-1185">Reference proteome</keyword>
<name>A0A0R3JZQ5_CALMK</name>
<protein>
    <submittedName>
        <fullName evidence="1">Uncharacterized protein</fullName>
    </submittedName>
</protein>
<comment type="caution">
    <text evidence="1">The sequence shown here is derived from an EMBL/GenBank/DDBJ whole genome shotgun (WGS) entry which is preliminary data.</text>
</comment>
<evidence type="ECO:0000313" key="2">
    <source>
        <dbReference type="Proteomes" id="UP000052015"/>
    </source>
</evidence>
<dbReference type="EMBL" id="LKHP01000016">
    <property type="protein sequence ID" value="KRQ86085.1"/>
    <property type="molecule type" value="Genomic_DNA"/>
</dbReference>
<dbReference type="OrthoDB" id="1957845at2"/>
<dbReference type="AlphaFoldDB" id="A0A0R3JZQ5"/>
<reference evidence="1 2" key="1">
    <citation type="submission" date="2015-09" db="EMBL/GenBank/DDBJ databases">
        <title>Draft genome sequence of a Caloramator mitchellensis, a moderate thermophile from the Great Artesian Basin of Australia.</title>
        <authorList>
            <person name="Patel B.K."/>
        </authorList>
    </citation>
    <scope>NUCLEOTIDE SEQUENCE [LARGE SCALE GENOMIC DNA]</scope>
    <source>
        <strain evidence="1 2">VF08</strain>
    </source>
</reference>
<dbReference type="Proteomes" id="UP000052015">
    <property type="component" value="Unassembled WGS sequence"/>
</dbReference>
<evidence type="ECO:0000313" key="1">
    <source>
        <dbReference type="EMBL" id="KRQ86085.1"/>
    </source>
</evidence>
<organism evidence="1 2">
    <name type="scientific">Caloramator mitchellensis</name>
    <dbReference type="NCBI Taxonomy" id="908809"/>
    <lineage>
        <taxon>Bacteria</taxon>
        <taxon>Bacillati</taxon>
        <taxon>Bacillota</taxon>
        <taxon>Clostridia</taxon>
        <taxon>Eubacteriales</taxon>
        <taxon>Clostridiaceae</taxon>
        <taxon>Caloramator</taxon>
    </lineage>
</organism>
<dbReference type="RefSeq" id="WP_160318235.1">
    <property type="nucleotide sequence ID" value="NZ_LKHP01000016.1"/>
</dbReference>
<dbReference type="STRING" id="908809.ABG79_02119"/>
<gene>
    <name evidence="1" type="ORF">ABG79_02119</name>
</gene>
<proteinExistence type="predicted"/>
<accession>A0A0R3JZQ5</accession>
<sequence>MEIRNKKDGKRYKFNFNLEHFGEFVPSFFKWILPQEQRERIREINNRLKQ</sequence>